<keyword evidence="2" id="KW-1185">Reference proteome</keyword>
<comment type="caution">
    <text evidence="1">The sequence shown here is derived from an EMBL/GenBank/DDBJ whole genome shotgun (WGS) entry which is preliminary data.</text>
</comment>
<evidence type="ECO:0000313" key="1">
    <source>
        <dbReference type="EMBL" id="MER2291721.1"/>
    </source>
</evidence>
<reference evidence="1" key="1">
    <citation type="submission" date="2024-06" db="EMBL/GenBank/DDBJ databases">
        <authorList>
            <person name="Campbell A.G."/>
        </authorList>
    </citation>
    <scope>NUCLEOTIDE SEQUENCE</scope>
    <source>
        <strain evidence="1">EM17</strain>
    </source>
</reference>
<name>A0ABV1RA55_9HYPH</name>
<sequence length="103" mass="12094">MMNEHQDDGTDIDRVAILAEIYTRNRLRIEAQLPRLNIRQEFEHIAAVRAWRIHYDRHHDRLRAEILAQQRAKFGDGWGYSAGGRWALNILTEQALRASYAKP</sequence>
<evidence type="ECO:0000313" key="2">
    <source>
        <dbReference type="Proteomes" id="UP001432995"/>
    </source>
</evidence>
<dbReference type="RefSeq" id="WP_350381043.1">
    <property type="nucleotide sequence ID" value="NZ_JBELQD010000056.1"/>
</dbReference>
<organism evidence="1 2">
    <name type="scientific">Methylobacterium brachiatum</name>
    <dbReference type="NCBI Taxonomy" id="269660"/>
    <lineage>
        <taxon>Bacteria</taxon>
        <taxon>Pseudomonadati</taxon>
        <taxon>Pseudomonadota</taxon>
        <taxon>Alphaproteobacteria</taxon>
        <taxon>Hyphomicrobiales</taxon>
        <taxon>Methylobacteriaceae</taxon>
        <taxon>Methylobacterium</taxon>
    </lineage>
</organism>
<accession>A0ABV1RA55</accession>
<dbReference type="Proteomes" id="UP001432995">
    <property type="component" value="Unassembled WGS sequence"/>
</dbReference>
<protein>
    <submittedName>
        <fullName evidence="1">Uncharacterized protein</fullName>
    </submittedName>
</protein>
<gene>
    <name evidence="1" type="ORF">ABS770_26035</name>
</gene>
<dbReference type="EMBL" id="JBELQD010000056">
    <property type="protein sequence ID" value="MER2291721.1"/>
    <property type="molecule type" value="Genomic_DNA"/>
</dbReference>
<proteinExistence type="predicted"/>